<keyword evidence="2" id="KW-1185">Reference proteome</keyword>
<organism evidence="1 2">
    <name type="scientific">Alicyclobacillus fastidiosus</name>
    <dbReference type="NCBI Taxonomy" id="392011"/>
    <lineage>
        <taxon>Bacteria</taxon>
        <taxon>Bacillati</taxon>
        <taxon>Bacillota</taxon>
        <taxon>Bacilli</taxon>
        <taxon>Bacillales</taxon>
        <taxon>Alicyclobacillaceae</taxon>
        <taxon>Alicyclobacillus</taxon>
    </lineage>
</organism>
<dbReference type="Proteomes" id="UP001164761">
    <property type="component" value="Plasmid unnamed1"/>
</dbReference>
<protein>
    <submittedName>
        <fullName evidence="1">Uncharacterized protein</fullName>
    </submittedName>
</protein>
<name>A0ABY6ZQI8_9BACL</name>
<evidence type="ECO:0000313" key="1">
    <source>
        <dbReference type="EMBL" id="WAH44868.1"/>
    </source>
</evidence>
<keyword evidence="1" id="KW-0614">Plasmid</keyword>
<accession>A0ABY6ZQI8</accession>
<reference evidence="1" key="1">
    <citation type="submission" date="2022-08" db="EMBL/GenBank/DDBJ databases">
        <title>Alicyclobacillus fastidiosus DSM 17978, complete genome.</title>
        <authorList>
            <person name="Wang Q."/>
            <person name="Cai R."/>
            <person name="Wang Z."/>
        </authorList>
    </citation>
    <scope>NUCLEOTIDE SEQUENCE</scope>
    <source>
        <strain evidence="1">DSM 17978</strain>
        <plasmid evidence="1">unnamed1</plasmid>
    </source>
</reference>
<gene>
    <name evidence="1" type="ORF">NZD89_27875</name>
</gene>
<geneLocation type="plasmid" evidence="1 2">
    <name>unnamed1</name>
</geneLocation>
<sequence length="328" mass="38292">MSKVLDFYQEPNTPDFEDRLEQHQNPYDNPKFYHAMRVRLESEYDLPTSSIAVMIGLHSICDLNTGEFNRSDSVVRELIGLENKSTYSIGFTRLLEVGLVKQIDDVKYVITHYEQDRCNGEKDKQNYFRITSNFVRILPRVVKHGHKRLMFWALECLDRSRIYNSENVIGMQKLIKDRKLGTCPKRVYQALELMEGFMAYSVIPNSAGDDVLLQFWPVKQEERTEEQVRLRRIHGEVATEIRDSFNFAHGVGQLNWRELSRMARKIIEYGLNHKLYNADKQLDAAVVKRMAGRFGAYCARNKIKKRLAYLGYILKNGHLEDSLSRMPA</sequence>
<dbReference type="RefSeq" id="WP_268008737.1">
    <property type="nucleotide sequence ID" value="NZ_BSUT01000003.1"/>
</dbReference>
<proteinExistence type="predicted"/>
<dbReference type="EMBL" id="CP104068">
    <property type="protein sequence ID" value="WAH44868.1"/>
    <property type="molecule type" value="Genomic_DNA"/>
</dbReference>
<evidence type="ECO:0000313" key="2">
    <source>
        <dbReference type="Proteomes" id="UP001164761"/>
    </source>
</evidence>